<feature type="compositionally biased region" description="Polar residues" evidence="1">
    <location>
        <begin position="1"/>
        <end position="16"/>
    </location>
</feature>
<gene>
    <name evidence="2" type="ORF">NQ318_005519</name>
</gene>
<keyword evidence="3" id="KW-1185">Reference proteome</keyword>
<feature type="region of interest" description="Disordered" evidence="1">
    <location>
        <begin position="305"/>
        <end position="326"/>
    </location>
</feature>
<dbReference type="Proteomes" id="UP001162162">
    <property type="component" value="Unassembled WGS sequence"/>
</dbReference>
<accession>A0AAV8Y4M4</accession>
<feature type="region of interest" description="Disordered" evidence="1">
    <location>
        <begin position="119"/>
        <end position="156"/>
    </location>
</feature>
<reference evidence="2" key="1">
    <citation type="journal article" date="2023" name="Insect Mol. Biol.">
        <title>Genome sequencing provides insights into the evolution of gene families encoding plant cell wall-degrading enzymes in longhorned beetles.</title>
        <authorList>
            <person name="Shin N.R."/>
            <person name="Okamura Y."/>
            <person name="Kirsch R."/>
            <person name="Pauchet Y."/>
        </authorList>
    </citation>
    <scope>NUCLEOTIDE SEQUENCE</scope>
    <source>
        <strain evidence="2">AMC_N1</strain>
    </source>
</reference>
<dbReference type="EMBL" id="JAPWTK010000199">
    <property type="protein sequence ID" value="KAJ8946042.1"/>
    <property type="molecule type" value="Genomic_DNA"/>
</dbReference>
<dbReference type="AlphaFoldDB" id="A0AAV8Y4M4"/>
<comment type="caution">
    <text evidence="2">The sequence shown here is derived from an EMBL/GenBank/DDBJ whole genome shotgun (WGS) entry which is preliminary data.</text>
</comment>
<evidence type="ECO:0000313" key="3">
    <source>
        <dbReference type="Proteomes" id="UP001162162"/>
    </source>
</evidence>
<feature type="compositionally biased region" description="Pro residues" evidence="1">
    <location>
        <begin position="139"/>
        <end position="151"/>
    </location>
</feature>
<organism evidence="2 3">
    <name type="scientific">Aromia moschata</name>
    <dbReference type="NCBI Taxonomy" id="1265417"/>
    <lineage>
        <taxon>Eukaryota</taxon>
        <taxon>Metazoa</taxon>
        <taxon>Ecdysozoa</taxon>
        <taxon>Arthropoda</taxon>
        <taxon>Hexapoda</taxon>
        <taxon>Insecta</taxon>
        <taxon>Pterygota</taxon>
        <taxon>Neoptera</taxon>
        <taxon>Endopterygota</taxon>
        <taxon>Coleoptera</taxon>
        <taxon>Polyphaga</taxon>
        <taxon>Cucujiformia</taxon>
        <taxon>Chrysomeloidea</taxon>
        <taxon>Cerambycidae</taxon>
        <taxon>Cerambycinae</taxon>
        <taxon>Callichromatini</taxon>
        <taxon>Aromia</taxon>
    </lineage>
</organism>
<feature type="compositionally biased region" description="Low complexity" evidence="1">
    <location>
        <begin position="305"/>
        <end position="319"/>
    </location>
</feature>
<feature type="region of interest" description="Disordered" evidence="1">
    <location>
        <begin position="278"/>
        <end position="297"/>
    </location>
</feature>
<evidence type="ECO:0000313" key="2">
    <source>
        <dbReference type="EMBL" id="KAJ8946042.1"/>
    </source>
</evidence>
<sequence length="352" mass="36533">MIKSSQIESDCESSVGSPEPASLAMGADTGTDLTVGSKQMHSRLEEASSNESKMSSNVSATSHLNGTMAGLVTLQNLQNLASLQQSLPQVASLAAGLSSMANLSGNSSVNAPLNLSVSASGGLAEPSPSIMTAPINTQQPPPTTSMQPPNPLLSSQQPAPMPQFILASGHLVQGIQGAQLLIPTSQGLATQTILTIPVNHVNSSDQMVNLALNNGQVMQTSLANLQAMAQSNLLNNPSNSVPPTTNGTINPNLLNPAALSHLLSNGSAQQLLQTLPQMLSNPHANPNPPPMLNPLAQPLLSATPTLLTTPSSQSAPQQQHRNQMNSSNHYVEPKLLQSIPRNPSPSNMGNPQ</sequence>
<protein>
    <submittedName>
        <fullName evidence="2">Uncharacterized protein</fullName>
    </submittedName>
</protein>
<proteinExistence type="predicted"/>
<feature type="region of interest" description="Disordered" evidence="1">
    <location>
        <begin position="1"/>
        <end position="58"/>
    </location>
</feature>
<evidence type="ECO:0000256" key="1">
    <source>
        <dbReference type="SAM" id="MobiDB-lite"/>
    </source>
</evidence>
<feature type="compositionally biased region" description="Low complexity" evidence="1">
    <location>
        <begin position="47"/>
        <end position="58"/>
    </location>
</feature>
<name>A0AAV8Y4M4_9CUCU</name>